<evidence type="ECO:0000256" key="1">
    <source>
        <dbReference type="SAM" id="SignalP"/>
    </source>
</evidence>
<protein>
    <submittedName>
        <fullName evidence="2">DUF4831 family protein</fullName>
    </submittedName>
</protein>
<proteinExistence type="predicted"/>
<organism evidence="2 3">
    <name type="scientific">Bacteroides intestinalis</name>
    <dbReference type="NCBI Taxonomy" id="329854"/>
    <lineage>
        <taxon>Bacteria</taxon>
        <taxon>Pseudomonadati</taxon>
        <taxon>Bacteroidota</taxon>
        <taxon>Bacteroidia</taxon>
        <taxon>Bacteroidales</taxon>
        <taxon>Bacteroidaceae</taxon>
        <taxon>Bacteroides</taxon>
    </lineage>
</organism>
<dbReference type="Pfam" id="PF16115">
    <property type="entry name" value="DUF4831"/>
    <property type="match status" value="1"/>
</dbReference>
<dbReference type="RefSeq" id="WP_022392051.1">
    <property type="nucleotide sequence ID" value="NZ_QRZF01000002.1"/>
</dbReference>
<dbReference type="Proteomes" id="UP000283850">
    <property type="component" value="Unassembled WGS sequence"/>
</dbReference>
<name>A0A412YI94_9BACE</name>
<accession>A0A412YI94</accession>
<dbReference type="EMBL" id="QRZF01000002">
    <property type="protein sequence ID" value="RGV57139.1"/>
    <property type="molecule type" value="Genomic_DNA"/>
</dbReference>
<sequence>MKKKNIVLLSALLFSVSAIAQTEVTTGIMRGKDYGVTYVLPKTEIELTVQATKHIYTPGEFSKYADRYLRLNNVSSEPETYWTLDKIQTAVVGIPDKENVYFVKMKDKTVAPLIELSKDGIVYSINMPLGSGQKKAVPATPKAADNTPNVNPRSFLTEEILMANSTAKMAELVAKEIYNIRESKNALLRGESDNMPKDGAQLKLMLDNLTLQERAMTEMFAGKVTDEEKIYTIRIVPKEMKNEVAFRFSKKLGIVANNDLAGEPIYITVTDLKSIKIPEVDPKKKVDEGVAYNVPGRAHVTLSYNNKELYNSEIPVTQFGVVEYLAPVLFNKNSTIKVLFDPETGALLKVDRE</sequence>
<reference evidence="2 3" key="1">
    <citation type="submission" date="2018-08" db="EMBL/GenBank/DDBJ databases">
        <title>A genome reference for cultivated species of the human gut microbiota.</title>
        <authorList>
            <person name="Zou Y."/>
            <person name="Xue W."/>
            <person name="Luo G."/>
        </authorList>
    </citation>
    <scope>NUCLEOTIDE SEQUENCE [LARGE SCALE GENOMIC DNA]</scope>
    <source>
        <strain evidence="2 3">AF14-32</strain>
    </source>
</reference>
<comment type="caution">
    <text evidence="2">The sequence shown here is derived from an EMBL/GenBank/DDBJ whole genome shotgun (WGS) entry which is preliminary data.</text>
</comment>
<gene>
    <name evidence="2" type="ORF">DWW10_03460</name>
</gene>
<evidence type="ECO:0000313" key="2">
    <source>
        <dbReference type="EMBL" id="RGV57139.1"/>
    </source>
</evidence>
<keyword evidence="1" id="KW-0732">Signal</keyword>
<dbReference type="AlphaFoldDB" id="A0A412YI94"/>
<feature type="signal peptide" evidence="1">
    <location>
        <begin position="1"/>
        <end position="20"/>
    </location>
</feature>
<dbReference type="InterPro" id="IPR032265">
    <property type="entry name" value="DUF4831"/>
</dbReference>
<feature type="chain" id="PRO_5019534662" evidence="1">
    <location>
        <begin position="21"/>
        <end position="353"/>
    </location>
</feature>
<evidence type="ECO:0000313" key="3">
    <source>
        <dbReference type="Proteomes" id="UP000283850"/>
    </source>
</evidence>